<name>A0A830HHD1_9CHLO</name>
<dbReference type="GO" id="GO:0016853">
    <property type="term" value="F:isomerase activity"/>
    <property type="evidence" value="ECO:0007669"/>
    <property type="project" value="UniProtKB-KW"/>
</dbReference>
<proteinExistence type="inferred from homology"/>
<organism evidence="3 4">
    <name type="scientific">Pycnococcus provasolii</name>
    <dbReference type="NCBI Taxonomy" id="41880"/>
    <lineage>
        <taxon>Eukaryota</taxon>
        <taxon>Viridiplantae</taxon>
        <taxon>Chlorophyta</taxon>
        <taxon>Pseudoscourfieldiophyceae</taxon>
        <taxon>Pseudoscourfieldiales</taxon>
        <taxon>Pycnococcaceae</taxon>
        <taxon>Pycnococcus</taxon>
    </lineage>
</organism>
<evidence type="ECO:0000256" key="1">
    <source>
        <dbReference type="ARBA" id="ARBA00007673"/>
    </source>
</evidence>
<comment type="caution">
    <text evidence="3">The sequence shown here is derived from an EMBL/GenBank/DDBJ whole genome shotgun (WGS) entry which is preliminary data.</text>
</comment>
<accession>A0A830HHD1</accession>
<evidence type="ECO:0000313" key="3">
    <source>
        <dbReference type="EMBL" id="GHP06258.1"/>
    </source>
</evidence>
<reference evidence="3" key="1">
    <citation type="submission" date="2020-10" db="EMBL/GenBank/DDBJ databases">
        <title>Unveiling of a novel bifunctional photoreceptor, Dualchrome1, isolated from a cosmopolitan green alga.</title>
        <authorList>
            <person name="Suzuki S."/>
            <person name="Kawachi M."/>
        </authorList>
    </citation>
    <scope>NUCLEOTIDE SEQUENCE</scope>
    <source>
        <strain evidence="3">NIES 2893</strain>
    </source>
</reference>
<dbReference type="Proteomes" id="UP000660262">
    <property type="component" value="Unassembled WGS sequence"/>
</dbReference>
<dbReference type="SUPFAM" id="SSF54506">
    <property type="entry name" value="Diaminopimelate epimerase-like"/>
    <property type="match status" value="2"/>
</dbReference>
<dbReference type="Pfam" id="PF04303">
    <property type="entry name" value="PrpF"/>
    <property type="match status" value="2"/>
</dbReference>
<dbReference type="Gene3D" id="3.10.310.10">
    <property type="entry name" value="Diaminopimelate Epimerase, Chain A, domain 1"/>
    <property type="match status" value="2"/>
</dbReference>
<keyword evidence="2" id="KW-0413">Isomerase</keyword>
<sequence>MANLPPVGVGLRALTACLYRGGTSKGLVIPAWRPPAWAPLLGQSEGIIPSGVTWDEVLAAAMGAPDDEYRRQLDGIGGGTSSTSKAVIIAPPPRDGGTHEYDATYSFAQISVTTGAVEWGGNCGNLTAAAAAFVTDEHEYMGGNGVVKDGTRRVRLLNKNTGKTVLAHVPCAPDGRYAVRGDFANPGVPGTGAPIRLEFLQPSGALTSGPALGAYLPPADGKRIGMELDGGTPVGKEALVALEHVRRAGAEAMRLDPAIDSVPKVGVVGSGVRFGATLAARFLSMGQPPASLPLTCAMAVGAAARLPGTVAYEATGGRTLLDDISIAHPAGVLEVSATLEPAQAELASVGVTRTARRLFAGTVFY</sequence>
<dbReference type="PANTHER" id="PTHR43709:SF2">
    <property type="entry name" value="DUF453 DOMAIN PROTEIN (AFU_ORTHOLOGUE AFUA_6G00360)"/>
    <property type="match status" value="1"/>
</dbReference>
<dbReference type="OrthoDB" id="1918517at2759"/>
<gene>
    <name evidence="3" type="ORF">PPROV_000500500</name>
</gene>
<comment type="similarity">
    <text evidence="1">Belongs to the PrpF family.</text>
</comment>
<evidence type="ECO:0000256" key="2">
    <source>
        <dbReference type="ARBA" id="ARBA00023235"/>
    </source>
</evidence>
<dbReference type="AlphaFoldDB" id="A0A830HHD1"/>
<dbReference type="InterPro" id="IPR007400">
    <property type="entry name" value="PrpF-like"/>
</dbReference>
<protein>
    <recommendedName>
        <fullName evidence="5">PrpF protein</fullName>
    </recommendedName>
</protein>
<keyword evidence="4" id="KW-1185">Reference proteome</keyword>
<dbReference type="PANTHER" id="PTHR43709">
    <property type="entry name" value="ACONITATE ISOMERASE-RELATED"/>
    <property type="match status" value="1"/>
</dbReference>
<evidence type="ECO:0000313" key="4">
    <source>
        <dbReference type="Proteomes" id="UP000660262"/>
    </source>
</evidence>
<evidence type="ECO:0008006" key="5">
    <source>
        <dbReference type="Google" id="ProtNLM"/>
    </source>
</evidence>
<dbReference type="EMBL" id="BNJQ01000012">
    <property type="protein sequence ID" value="GHP06258.1"/>
    <property type="molecule type" value="Genomic_DNA"/>
</dbReference>